<dbReference type="Proteomes" id="UP000499080">
    <property type="component" value="Unassembled WGS sequence"/>
</dbReference>
<dbReference type="AlphaFoldDB" id="A0A4Y2RN40"/>
<accession>A0A4Y2RN40</accession>
<sequence length="47" mass="5332">MAMSEALTRKAASLIRKELHHKKRKMGEVMPLNTDGKWGIPEDLVTL</sequence>
<keyword evidence="2" id="KW-1185">Reference proteome</keyword>
<feature type="non-terminal residue" evidence="1">
    <location>
        <position position="47"/>
    </location>
</feature>
<reference evidence="1 2" key="1">
    <citation type="journal article" date="2019" name="Sci. Rep.">
        <title>Orb-weaving spider Araneus ventricosus genome elucidates the spidroin gene catalogue.</title>
        <authorList>
            <person name="Kono N."/>
            <person name="Nakamura H."/>
            <person name="Ohtoshi R."/>
            <person name="Moran D.A.P."/>
            <person name="Shinohara A."/>
            <person name="Yoshida Y."/>
            <person name="Fujiwara M."/>
            <person name="Mori M."/>
            <person name="Tomita M."/>
            <person name="Arakawa K."/>
        </authorList>
    </citation>
    <scope>NUCLEOTIDE SEQUENCE [LARGE SCALE GENOMIC DNA]</scope>
</reference>
<organism evidence="1 2">
    <name type="scientific">Araneus ventricosus</name>
    <name type="common">Orbweaver spider</name>
    <name type="synonym">Epeira ventricosa</name>
    <dbReference type="NCBI Taxonomy" id="182803"/>
    <lineage>
        <taxon>Eukaryota</taxon>
        <taxon>Metazoa</taxon>
        <taxon>Ecdysozoa</taxon>
        <taxon>Arthropoda</taxon>
        <taxon>Chelicerata</taxon>
        <taxon>Arachnida</taxon>
        <taxon>Araneae</taxon>
        <taxon>Araneomorphae</taxon>
        <taxon>Entelegynae</taxon>
        <taxon>Araneoidea</taxon>
        <taxon>Araneidae</taxon>
        <taxon>Araneus</taxon>
    </lineage>
</organism>
<name>A0A4Y2RN40_ARAVE</name>
<evidence type="ECO:0000313" key="1">
    <source>
        <dbReference type="EMBL" id="GBN76746.1"/>
    </source>
</evidence>
<evidence type="ECO:0000313" key="2">
    <source>
        <dbReference type="Proteomes" id="UP000499080"/>
    </source>
</evidence>
<proteinExistence type="predicted"/>
<protein>
    <submittedName>
        <fullName evidence="1">Uncharacterized protein</fullName>
    </submittedName>
</protein>
<dbReference type="EMBL" id="BGPR01017632">
    <property type="protein sequence ID" value="GBN76746.1"/>
    <property type="molecule type" value="Genomic_DNA"/>
</dbReference>
<comment type="caution">
    <text evidence="1">The sequence shown here is derived from an EMBL/GenBank/DDBJ whole genome shotgun (WGS) entry which is preliminary data.</text>
</comment>
<gene>
    <name evidence="1" type="ORF">AVEN_217518_1</name>
</gene>